<dbReference type="OrthoDB" id="5598028at2759"/>
<evidence type="ECO:0000256" key="1">
    <source>
        <dbReference type="SAM" id="MobiDB-lite"/>
    </source>
</evidence>
<organism evidence="3 4">
    <name type="scientific">Hyaloscypha variabilis (strain UAMH 11265 / GT02V1 / F)</name>
    <name type="common">Meliniomyces variabilis</name>
    <dbReference type="NCBI Taxonomy" id="1149755"/>
    <lineage>
        <taxon>Eukaryota</taxon>
        <taxon>Fungi</taxon>
        <taxon>Dikarya</taxon>
        <taxon>Ascomycota</taxon>
        <taxon>Pezizomycotina</taxon>
        <taxon>Leotiomycetes</taxon>
        <taxon>Helotiales</taxon>
        <taxon>Hyaloscyphaceae</taxon>
        <taxon>Hyaloscypha</taxon>
        <taxon>Hyaloscypha variabilis</taxon>
    </lineage>
</organism>
<feature type="compositionally biased region" description="Basic and acidic residues" evidence="1">
    <location>
        <begin position="1"/>
        <end position="10"/>
    </location>
</feature>
<feature type="compositionally biased region" description="Polar residues" evidence="1">
    <location>
        <begin position="205"/>
        <end position="214"/>
    </location>
</feature>
<dbReference type="InterPro" id="IPR058933">
    <property type="entry name" value="YMC020W-like_ab_hydrolase"/>
</dbReference>
<dbReference type="Proteomes" id="UP000235786">
    <property type="component" value="Unassembled WGS sequence"/>
</dbReference>
<feature type="compositionally biased region" description="Low complexity" evidence="1">
    <location>
        <begin position="266"/>
        <end position="276"/>
    </location>
</feature>
<dbReference type="AlphaFoldDB" id="A0A2J6RKW4"/>
<accession>A0A2J6RKW4</accession>
<dbReference type="EMBL" id="KZ613947">
    <property type="protein sequence ID" value="PMD39164.1"/>
    <property type="molecule type" value="Genomic_DNA"/>
</dbReference>
<feature type="compositionally biased region" description="Basic and acidic residues" evidence="1">
    <location>
        <begin position="19"/>
        <end position="40"/>
    </location>
</feature>
<evidence type="ECO:0000259" key="2">
    <source>
        <dbReference type="Pfam" id="PF26147"/>
    </source>
</evidence>
<feature type="compositionally biased region" description="Basic residues" evidence="1">
    <location>
        <begin position="240"/>
        <end position="249"/>
    </location>
</feature>
<dbReference type="PANTHER" id="PTHR47349">
    <property type="entry name" value="CHROMOSOME 8, WHOLE GENOME SHOTGUN SEQUENCE"/>
    <property type="match status" value="1"/>
</dbReference>
<keyword evidence="4" id="KW-1185">Reference proteome</keyword>
<name>A0A2J6RKW4_HYAVF</name>
<dbReference type="Pfam" id="PF26147">
    <property type="entry name" value="AB_HYDROLASE_YMC0-YMC35"/>
    <property type="match status" value="1"/>
</dbReference>
<feature type="compositionally biased region" description="Basic and acidic residues" evidence="1">
    <location>
        <begin position="167"/>
        <end position="182"/>
    </location>
</feature>
<feature type="region of interest" description="Disordered" evidence="1">
    <location>
        <begin position="1"/>
        <end position="288"/>
    </location>
</feature>
<evidence type="ECO:0000313" key="4">
    <source>
        <dbReference type="Proteomes" id="UP000235786"/>
    </source>
</evidence>
<dbReference type="PANTHER" id="PTHR47349:SF1">
    <property type="entry name" value="AER328WP"/>
    <property type="match status" value="1"/>
</dbReference>
<dbReference type="InterPro" id="IPR058934">
    <property type="entry name" value="YMC020W-like"/>
</dbReference>
<proteinExistence type="predicted"/>
<gene>
    <name evidence="3" type="ORF">L207DRAFT_53722</name>
</gene>
<evidence type="ECO:0000313" key="3">
    <source>
        <dbReference type="EMBL" id="PMD39164.1"/>
    </source>
</evidence>
<feature type="compositionally biased region" description="Polar residues" evidence="1">
    <location>
        <begin position="117"/>
        <end position="126"/>
    </location>
</feature>
<feature type="domain" description="YMC020W-like alpha/beta hydrolase" evidence="2">
    <location>
        <begin position="290"/>
        <end position="642"/>
    </location>
</feature>
<protein>
    <recommendedName>
        <fullName evidence="2">YMC020W-like alpha/beta hydrolase domain-containing protein</fullName>
    </recommendedName>
</protein>
<sequence>MYLGKGKETLDITMGGTVDDDKVADKDKKVGESSSARDVEMGNTTNVPDVTEETSHEAPSEPAVTPVLEPDAPRPATSSGWLGGWLSRPTLQLPSAAEKDPSLTEARTLDAPPLVDGTQSEQTATEPLSKDGPKVTEPAASTSWFGLWSIAAPSTITETPTEQIPVKVKDTDGDVAMKDDAPPVKATAGSSWAFWSTEPPKKESSATSSENNGQLAVAGEASQSNPEPAKVTTLKDSKKPPAKTAKRGRPQSAELDEATRKVAQLSSTSSKNTPSQSPAPPKISPPNLLIPSVRSTYKLVENPSILQQIARLLLHGHQEPVKHVSLVKDPPKVKKALAIGIHGLFPAPLLRTIIGQPTGTSIKFANHAAAAIRRWTDKNGSLDCEIEKVALEGEGKIAERVDNLWKLLLNWIEHIRKADFILVACHSQGVPVAVMLVAKLVEFGVVSTGRIGICAMAGVSLGPFPDYKSKLFSGSAGELFEFADPESSVSKRYEDALRVAVKYGVRITYCGSIDDQLVSMESSIFSPVNHPYIYRAVFVDGRIHAPDFLSHLVGFALKLRNLGVSDHGLIRELSAPLAGSLYTGEGHSRLYDDEKVYDFSVEYALETTSVADVPLQLKKYEIPTNSNPYVLPWTMRGILEEDFVKTELDTEVTELLKQFDDWKPATKVLKDVKYRLEAVRSKL</sequence>
<reference evidence="3 4" key="1">
    <citation type="submission" date="2016-04" db="EMBL/GenBank/DDBJ databases">
        <title>A degradative enzymes factory behind the ericoid mycorrhizal symbiosis.</title>
        <authorList>
            <consortium name="DOE Joint Genome Institute"/>
            <person name="Martino E."/>
            <person name="Morin E."/>
            <person name="Grelet G."/>
            <person name="Kuo A."/>
            <person name="Kohler A."/>
            <person name="Daghino S."/>
            <person name="Barry K."/>
            <person name="Choi C."/>
            <person name="Cichocki N."/>
            <person name="Clum A."/>
            <person name="Copeland A."/>
            <person name="Hainaut M."/>
            <person name="Haridas S."/>
            <person name="Labutti K."/>
            <person name="Lindquist E."/>
            <person name="Lipzen A."/>
            <person name="Khouja H.-R."/>
            <person name="Murat C."/>
            <person name="Ohm R."/>
            <person name="Olson A."/>
            <person name="Spatafora J."/>
            <person name="Veneault-Fourrey C."/>
            <person name="Henrissat B."/>
            <person name="Grigoriev I."/>
            <person name="Martin F."/>
            <person name="Perotto S."/>
        </authorList>
    </citation>
    <scope>NUCLEOTIDE SEQUENCE [LARGE SCALE GENOMIC DNA]</scope>
    <source>
        <strain evidence="3 4">F</strain>
    </source>
</reference>
<feature type="compositionally biased region" description="Polar residues" evidence="1">
    <location>
        <begin position="152"/>
        <end position="162"/>
    </location>
</feature>